<dbReference type="InParanoid" id="E4USZ6"/>
<keyword evidence="3" id="KW-1185">Reference proteome</keyword>
<accession>E4USZ6</accession>
<dbReference type="GeneID" id="10028718"/>
<dbReference type="AlphaFoldDB" id="E4USZ6"/>
<evidence type="ECO:0000313" key="2">
    <source>
        <dbReference type="EMBL" id="EFR00609.1"/>
    </source>
</evidence>
<protein>
    <submittedName>
        <fullName evidence="2">Uncharacterized protein</fullName>
    </submittedName>
</protein>
<name>E4USZ6_ARTGP</name>
<proteinExistence type="predicted"/>
<dbReference type="RefSeq" id="XP_003173439.1">
    <property type="nucleotide sequence ID" value="XM_003173391.1"/>
</dbReference>
<feature type="compositionally biased region" description="Polar residues" evidence="1">
    <location>
        <begin position="14"/>
        <end position="29"/>
    </location>
</feature>
<evidence type="ECO:0000313" key="3">
    <source>
        <dbReference type="Proteomes" id="UP000002669"/>
    </source>
</evidence>
<sequence>MEPRHMESPASLEEMQQVQLDPESFTTPPEITPAAFLENGYQVQRHRKEIVKNYPYGPN</sequence>
<organism evidence="3">
    <name type="scientific">Arthroderma gypseum (strain ATCC MYA-4604 / CBS 118893)</name>
    <name type="common">Microsporum gypseum</name>
    <dbReference type="NCBI Taxonomy" id="535722"/>
    <lineage>
        <taxon>Eukaryota</taxon>
        <taxon>Fungi</taxon>
        <taxon>Dikarya</taxon>
        <taxon>Ascomycota</taxon>
        <taxon>Pezizomycotina</taxon>
        <taxon>Eurotiomycetes</taxon>
        <taxon>Eurotiomycetidae</taxon>
        <taxon>Onygenales</taxon>
        <taxon>Arthrodermataceae</taxon>
        <taxon>Nannizzia</taxon>
    </lineage>
</organism>
<dbReference type="Proteomes" id="UP000002669">
    <property type="component" value="Unassembled WGS sequence"/>
</dbReference>
<dbReference type="VEuPathDB" id="FungiDB:MGYG_03615"/>
<dbReference type="HOGENOM" id="CLU_2960288_0_0_1"/>
<feature type="region of interest" description="Disordered" evidence="1">
    <location>
        <begin position="1"/>
        <end position="29"/>
    </location>
</feature>
<evidence type="ECO:0000256" key="1">
    <source>
        <dbReference type="SAM" id="MobiDB-lite"/>
    </source>
</evidence>
<dbReference type="EMBL" id="DS989824">
    <property type="protein sequence ID" value="EFR00609.1"/>
    <property type="molecule type" value="Genomic_DNA"/>
</dbReference>
<gene>
    <name evidence="2" type="ORF">MGYG_03615</name>
</gene>
<reference evidence="3" key="1">
    <citation type="journal article" date="2012" name="MBio">
        <title>Comparative genome analysis of Trichophyton rubrum and related dermatophytes reveals candidate genes involved in infection.</title>
        <authorList>
            <person name="Martinez D.A."/>
            <person name="Oliver B.G."/>
            <person name="Graeser Y."/>
            <person name="Goldberg J.M."/>
            <person name="Li W."/>
            <person name="Martinez-Rossi N.M."/>
            <person name="Monod M."/>
            <person name="Shelest E."/>
            <person name="Barton R.C."/>
            <person name="Birch E."/>
            <person name="Brakhage A.A."/>
            <person name="Chen Z."/>
            <person name="Gurr S.J."/>
            <person name="Heiman D."/>
            <person name="Heitman J."/>
            <person name="Kosti I."/>
            <person name="Rossi A."/>
            <person name="Saif S."/>
            <person name="Samalova M."/>
            <person name="Saunders C.W."/>
            <person name="Shea T."/>
            <person name="Summerbell R.C."/>
            <person name="Xu J."/>
            <person name="Young S."/>
            <person name="Zeng Q."/>
            <person name="Birren B.W."/>
            <person name="Cuomo C.A."/>
            <person name="White T.C."/>
        </authorList>
    </citation>
    <scope>NUCLEOTIDE SEQUENCE [LARGE SCALE GENOMIC DNA]</scope>
    <source>
        <strain evidence="3">ATCC MYA-4604 / CBS 118893</strain>
    </source>
</reference>